<dbReference type="Pfam" id="PF13280">
    <property type="entry name" value="WYL"/>
    <property type="match status" value="1"/>
</dbReference>
<evidence type="ECO:0000259" key="2">
    <source>
        <dbReference type="Pfam" id="PF25583"/>
    </source>
</evidence>
<dbReference type="PANTHER" id="PTHR34580">
    <property type="match status" value="1"/>
</dbReference>
<dbReference type="RefSeq" id="WP_071062976.1">
    <property type="nucleotide sequence ID" value="NZ_MKIE01000004.1"/>
</dbReference>
<comment type="caution">
    <text evidence="3">The sequence shown here is derived from an EMBL/GenBank/DDBJ whole genome shotgun (WGS) entry which is preliminary data.</text>
</comment>
<dbReference type="InterPro" id="IPR036388">
    <property type="entry name" value="WH-like_DNA-bd_sf"/>
</dbReference>
<dbReference type="InterPro" id="IPR057727">
    <property type="entry name" value="WCX_dom"/>
</dbReference>
<keyword evidence="4" id="KW-1185">Reference proteome</keyword>
<feature type="domain" description="WYL" evidence="1">
    <location>
        <begin position="146"/>
        <end position="208"/>
    </location>
</feature>
<dbReference type="PROSITE" id="PS52050">
    <property type="entry name" value="WYL"/>
    <property type="match status" value="1"/>
</dbReference>
<sequence>MSSNKAERTLGIYIRLSKGQSVRKLELANQFGVSEKTIQRDIEGIRNSIYNDLEGNRSEIVYDYTSKSYRLEERYNGLSKEGVLAITKILLESRAFCLSELKHLTDGILMQIEREKQSHVRNIIGNELLNYVELKHGKPLLDTIWDISNCIRNREMIKIDYRRMDGEVVAREVRPVAIIFSEYYFYLIAYFYDYESPGVFRVDRIDGYEKTGDRYTIPESSRFEDGEFRKRIQFMYPGKLMRIKFEFSGPSLEAVLDRLPTAKVTESRDRGHAVEAEVYGKGIKMWLLSQGANIRVLEPESLVEEMKMEAEALRRMYGGE</sequence>
<gene>
    <name evidence="3" type="ORF">EUAN_13630</name>
</gene>
<reference evidence="3 4" key="1">
    <citation type="submission" date="2016-09" db="EMBL/GenBank/DDBJ databases">
        <title>Genome sequence of Eubacterium angustum.</title>
        <authorList>
            <person name="Poehlein A."/>
            <person name="Daniel R."/>
        </authorList>
    </citation>
    <scope>NUCLEOTIDE SEQUENCE [LARGE SCALE GENOMIC DNA]</scope>
    <source>
        <strain evidence="3 4">DSM 1989</strain>
    </source>
</reference>
<evidence type="ECO:0000259" key="1">
    <source>
        <dbReference type="Pfam" id="PF13280"/>
    </source>
</evidence>
<dbReference type="OrthoDB" id="9815009at2"/>
<dbReference type="STRING" id="39480.EUAN_13630"/>
<name>A0A1S1V6Q0_9FIRM</name>
<evidence type="ECO:0000313" key="3">
    <source>
        <dbReference type="EMBL" id="OHW62293.1"/>
    </source>
</evidence>
<evidence type="ECO:0000313" key="4">
    <source>
        <dbReference type="Proteomes" id="UP000180254"/>
    </source>
</evidence>
<dbReference type="Proteomes" id="UP000180254">
    <property type="component" value="Unassembled WGS sequence"/>
</dbReference>
<dbReference type="EMBL" id="MKIE01000004">
    <property type="protein sequence ID" value="OHW62293.1"/>
    <property type="molecule type" value="Genomic_DNA"/>
</dbReference>
<dbReference type="PANTHER" id="PTHR34580:SF1">
    <property type="entry name" value="PROTEIN PAFC"/>
    <property type="match status" value="1"/>
</dbReference>
<dbReference type="AlphaFoldDB" id="A0A1S1V6Q0"/>
<protein>
    <submittedName>
        <fullName evidence="3">Uncharacterized protein</fullName>
    </submittedName>
</protein>
<dbReference type="InterPro" id="IPR026881">
    <property type="entry name" value="WYL_dom"/>
</dbReference>
<organism evidence="3 4">
    <name type="scientific">Andreesenia angusta</name>
    <dbReference type="NCBI Taxonomy" id="39480"/>
    <lineage>
        <taxon>Bacteria</taxon>
        <taxon>Bacillati</taxon>
        <taxon>Bacillota</taxon>
        <taxon>Tissierellia</taxon>
        <taxon>Tissierellales</taxon>
        <taxon>Gottschalkiaceae</taxon>
        <taxon>Andreesenia</taxon>
    </lineage>
</organism>
<dbReference type="Pfam" id="PF25583">
    <property type="entry name" value="WCX"/>
    <property type="match status" value="1"/>
</dbReference>
<proteinExistence type="predicted"/>
<feature type="domain" description="WCX" evidence="2">
    <location>
        <begin position="241"/>
        <end position="313"/>
    </location>
</feature>
<accession>A0A1S1V6Q0</accession>
<dbReference type="Gene3D" id="1.10.10.10">
    <property type="entry name" value="Winged helix-like DNA-binding domain superfamily/Winged helix DNA-binding domain"/>
    <property type="match status" value="1"/>
</dbReference>
<dbReference type="InterPro" id="IPR051534">
    <property type="entry name" value="CBASS_pafABC_assoc_protein"/>
</dbReference>